<dbReference type="EMBL" id="LAZR01014262">
    <property type="protein sequence ID" value="KKM18246.1"/>
    <property type="molecule type" value="Genomic_DNA"/>
</dbReference>
<organism evidence="1">
    <name type="scientific">marine sediment metagenome</name>
    <dbReference type="NCBI Taxonomy" id="412755"/>
    <lineage>
        <taxon>unclassified sequences</taxon>
        <taxon>metagenomes</taxon>
        <taxon>ecological metagenomes</taxon>
    </lineage>
</organism>
<evidence type="ECO:0000313" key="1">
    <source>
        <dbReference type="EMBL" id="KKM18246.1"/>
    </source>
</evidence>
<protein>
    <submittedName>
        <fullName evidence="1">Uncharacterized protein</fullName>
    </submittedName>
</protein>
<dbReference type="AlphaFoldDB" id="A0A0F9HS72"/>
<gene>
    <name evidence="1" type="ORF">LCGC14_1667640</name>
</gene>
<proteinExistence type="predicted"/>
<comment type="caution">
    <text evidence="1">The sequence shown here is derived from an EMBL/GenBank/DDBJ whole genome shotgun (WGS) entry which is preliminary data.</text>
</comment>
<name>A0A0F9HS72_9ZZZZ</name>
<accession>A0A0F9HS72</accession>
<sequence>MGQIMKFTAENIRQFNESLSKQNPLDIALWAIENAESNKRNNATAP</sequence>
<reference evidence="1" key="1">
    <citation type="journal article" date="2015" name="Nature">
        <title>Complex archaea that bridge the gap between prokaryotes and eukaryotes.</title>
        <authorList>
            <person name="Spang A."/>
            <person name="Saw J.H."/>
            <person name="Jorgensen S.L."/>
            <person name="Zaremba-Niedzwiedzka K."/>
            <person name="Martijn J."/>
            <person name="Lind A.E."/>
            <person name="van Eijk R."/>
            <person name="Schleper C."/>
            <person name="Guy L."/>
            <person name="Ettema T.J."/>
        </authorList>
    </citation>
    <scope>NUCLEOTIDE SEQUENCE</scope>
</reference>